<dbReference type="EMBL" id="JBHSQO010000010">
    <property type="protein sequence ID" value="MFC6090111.1"/>
    <property type="molecule type" value="Genomic_DNA"/>
</dbReference>
<dbReference type="Pfam" id="PF13561">
    <property type="entry name" value="adh_short_C2"/>
    <property type="match status" value="1"/>
</dbReference>
<dbReference type="CDD" id="cd05233">
    <property type="entry name" value="SDR_c"/>
    <property type="match status" value="1"/>
</dbReference>
<dbReference type="RefSeq" id="WP_380635744.1">
    <property type="nucleotide sequence ID" value="NZ_JBHSQO010000010.1"/>
</dbReference>
<protein>
    <submittedName>
        <fullName evidence="3">SDR family oxidoreductase</fullName>
    </submittedName>
</protein>
<evidence type="ECO:0000256" key="2">
    <source>
        <dbReference type="ARBA" id="ARBA00023002"/>
    </source>
</evidence>
<evidence type="ECO:0000313" key="3">
    <source>
        <dbReference type="EMBL" id="MFC6090111.1"/>
    </source>
</evidence>
<dbReference type="Gene3D" id="3.40.50.720">
    <property type="entry name" value="NAD(P)-binding Rossmann-like Domain"/>
    <property type="match status" value="2"/>
</dbReference>
<reference evidence="4" key="1">
    <citation type="journal article" date="2019" name="Int. J. Syst. Evol. Microbiol.">
        <title>The Global Catalogue of Microorganisms (GCM) 10K type strain sequencing project: providing services to taxonomists for standard genome sequencing and annotation.</title>
        <authorList>
            <consortium name="The Broad Institute Genomics Platform"/>
            <consortium name="The Broad Institute Genome Sequencing Center for Infectious Disease"/>
            <person name="Wu L."/>
            <person name="Ma J."/>
        </authorList>
    </citation>
    <scope>NUCLEOTIDE SEQUENCE [LARGE SCALE GENOMIC DNA]</scope>
    <source>
        <strain evidence="4">CGMCC 4.7246</strain>
    </source>
</reference>
<dbReference type="InterPro" id="IPR051122">
    <property type="entry name" value="SDR_DHRS6-like"/>
</dbReference>
<gene>
    <name evidence="3" type="ORF">ACFP3R_12585</name>
</gene>
<proteinExistence type="inferred from homology"/>
<comment type="caution">
    <text evidence="3">The sequence shown here is derived from an EMBL/GenBank/DDBJ whole genome shotgun (WGS) entry which is preliminary data.</text>
</comment>
<dbReference type="PANTHER" id="PTHR43477">
    <property type="entry name" value="DIHYDROANTICAPSIN 7-DEHYDROGENASE"/>
    <property type="match status" value="1"/>
</dbReference>
<accession>A0ABW1P3M5</accession>
<comment type="similarity">
    <text evidence="1">Belongs to the short-chain dehydrogenases/reductases (SDR) family.</text>
</comment>
<evidence type="ECO:0000256" key="1">
    <source>
        <dbReference type="ARBA" id="ARBA00006484"/>
    </source>
</evidence>
<name>A0ABW1P3M5_9PSEU</name>
<dbReference type="SUPFAM" id="SSF51735">
    <property type="entry name" value="NAD(P)-binding Rossmann-fold domains"/>
    <property type="match status" value="1"/>
</dbReference>
<keyword evidence="4" id="KW-1185">Reference proteome</keyword>
<dbReference type="InterPro" id="IPR036291">
    <property type="entry name" value="NAD(P)-bd_dom_sf"/>
</dbReference>
<dbReference type="PRINTS" id="PR00081">
    <property type="entry name" value="GDHRDH"/>
</dbReference>
<organism evidence="3 4">
    <name type="scientific">Saccharothrix lopnurensis</name>
    <dbReference type="NCBI Taxonomy" id="1670621"/>
    <lineage>
        <taxon>Bacteria</taxon>
        <taxon>Bacillati</taxon>
        <taxon>Actinomycetota</taxon>
        <taxon>Actinomycetes</taxon>
        <taxon>Pseudonocardiales</taxon>
        <taxon>Pseudonocardiaceae</taxon>
        <taxon>Saccharothrix</taxon>
    </lineage>
</organism>
<sequence>MLVTLKGSWALIFGVSSGMGRAAARALAAEGCHVIGVHFDMADGQEAADELAAELRELGVEAHFFNRNVAARETRAELVPAIKELTGGVGTRVVLHSVAFGSLVPFLPTEGAPKGVTAKQMAMTLDVMAHSLVYWTQDLLAEGLLPRGGKVWSLTSSGGTRVLSSYGAVSAAKAALEAHSRQLAVELAPHGVAVNAIRAGTTLTPALRKIPGSAEVAERARALNPHDRLTTTEDVAEAIVLLSSTDSSWITGNVIGVDGGEAIVA</sequence>
<evidence type="ECO:0000313" key="4">
    <source>
        <dbReference type="Proteomes" id="UP001596220"/>
    </source>
</evidence>
<keyword evidence="2" id="KW-0560">Oxidoreductase</keyword>
<dbReference type="Proteomes" id="UP001596220">
    <property type="component" value="Unassembled WGS sequence"/>
</dbReference>
<dbReference type="PANTHER" id="PTHR43477:SF1">
    <property type="entry name" value="DIHYDROANTICAPSIN 7-DEHYDROGENASE"/>
    <property type="match status" value="1"/>
</dbReference>
<dbReference type="InterPro" id="IPR002347">
    <property type="entry name" value="SDR_fam"/>
</dbReference>